<keyword evidence="3" id="KW-1185">Reference proteome</keyword>
<sequence length="71" mass="8166">MHTHTYSLSTPRGLNPVLPVPLVYHQLVLLLFLGFCVSPLRTQHPLTASWVEKSRSVREDSSARRGDWKPW</sequence>
<reference evidence="2 3" key="1">
    <citation type="journal article" date="2008" name="Science">
        <title>The Physcomitrella genome reveals evolutionary insights into the conquest of land by plants.</title>
        <authorList>
            <person name="Rensing S."/>
            <person name="Lang D."/>
            <person name="Zimmer A."/>
            <person name="Terry A."/>
            <person name="Salamov A."/>
            <person name="Shapiro H."/>
            <person name="Nishiyama T."/>
            <person name="Perroud P.-F."/>
            <person name="Lindquist E."/>
            <person name="Kamisugi Y."/>
            <person name="Tanahashi T."/>
            <person name="Sakakibara K."/>
            <person name="Fujita T."/>
            <person name="Oishi K."/>
            <person name="Shin-I T."/>
            <person name="Kuroki Y."/>
            <person name="Toyoda A."/>
            <person name="Suzuki Y."/>
            <person name="Hashimoto A."/>
            <person name="Yamaguchi K."/>
            <person name="Sugano A."/>
            <person name="Kohara Y."/>
            <person name="Fujiyama A."/>
            <person name="Anterola A."/>
            <person name="Aoki S."/>
            <person name="Ashton N."/>
            <person name="Barbazuk W.B."/>
            <person name="Barker E."/>
            <person name="Bennetzen J."/>
            <person name="Bezanilla M."/>
            <person name="Blankenship R."/>
            <person name="Cho S.H."/>
            <person name="Dutcher S."/>
            <person name="Estelle M."/>
            <person name="Fawcett J.A."/>
            <person name="Gundlach H."/>
            <person name="Hanada K."/>
            <person name="Heyl A."/>
            <person name="Hicks K.A."/>
            <person name="Hugh J."/>
            <person name="Lohr M."/>
            <person name="Mayer K."/>
            <person name="Melkozernov A."/>
            <person name="Murata T."/>
            <person name="Nelson D."/>
            <person name="Pils B."/>
            <person name="Prigge M."/>
            <person name="Reiss B."/>
            <person name="Renner T."/>
            <person name="Rombauts S."/>
            <person name="Rushton P."/>
            <person name="Sanderfoot A."/>
            <person name="Schween G."/>
            <person name="Shiu S.-H."/>
            <person name="Stueber K."/>
            <person name="Theodoulou F.L."/>
            <person name="Tu H."/>
            <person name="Van de Peer Y."/>
            <person name="Verrier P.J."/>
            <person name="Waters E."/>
            <person name="Wood A."/>
            <person name="Yang L."/>
            <person name="Cove D."/>
            <person name="Cuming A."/>
            <person name="Hasebe M."/>
            <person name="Lucas S."/>
            <person name="Mishler D.B."/>
            <person name="Reski R."/>
            <person name="Grigoriev I."/>
            <person name="Quatrano R.S."/>
            <person name="Boore J.L."/>
        </authorList>
    </citation>
    <scope>NUCLEOTIDE SEQUENCE [LARGE SCALE GENOMIC DNA]</scope>
    <source>
        <strain evidence="2 3">cv. Gransden 2004</strain>
    </source>
</reference>
<name>A0A7I3ZNP3_PHYPA</name>
<dbReference type="EMBL" id="ABEU02000008">
    <property type="status" value="NOT_ANNOTATED_CDS"/>
    <property type="molecule type" value="Genomic_DNA"/>
</dbReference>
<evidence type="ECO:0000256" key="1">
    <source>
        <dbReference type="SAM" id="Phobius"/>
    </source>
</evidence>
<evidence type="ECO:0000313" key="3">
    <source>
        <dbReference type="Proteomes" id="UP000006727"/>
    </source>
</evidence>
<keyword evidence="1" id="KW-1133">Transmembrane helix</keyword>
<feature type="transmembrane region" description="Helical" evidence="1">
    <location>
        <begin position="22"/>
        <end position="40"/>
    </location>
</feature>
<accession>A0A7I3ZNP3</accession>
<reference evidence="2 3" key="2">
    <citation type="journal article" date="2018" name="Plant J.">
        <title>The Physcomitrella patens chromosome-scale assembly reveals moss genome structure and evolution.</title>
        <authorList>
            <person name="Lang D."/>
            <person name="Ullrich K.K."/>
            <person name="Murat F."/>
            <person name="Fuchs J."/>
            <person name="Jenkins J."/>
            <person name="Haas F.B."/>
            <person name="Piednoel M."/>
            <person name="Gundlach H."/>
            <person name="Van Bel M."/>
            <person name="Meyberg R."/>
            <person name="Vives C."/>
            <person name="Morata J."/>
            <person name="Symeonidi A."/>
            <person name="Hiss M."/>
            <person name="Muchero W."/>
            <person name="Kamisugi Y."/>
            <person name="Saleh O."/>
            <person name="Blanc G."/>
            <person name="Decker E.L."/>
            <person name="van Gessel N."/>
            <person name="Grimwood J."/>
            <person name="Hayes R.D."/>
            <person name="Graham S.W."/>
            <person name="Gunter L.E."/>
            <person name="McDaniel S.F."/>
            <person name="Hoernstein S.N.W."/>
            <person name="Larsson A."/>
            <person name="Li F.W."/>
            <person name="Perroud P.F."/>
            <person name="Phillips J."/>
            <person name="Ranjan P."/>
            <person name="Rokshar D.S."/>
            <person name="Rothfels C.J."/>
            <person name="Schneider L."/>
            <person name="Shu S."/>
            <person name="Stevenson D.W."/>
            <person name="Thummler F."/>
            <person name="Tillich M."/>
            <person name="Villarreal Aguilar J.C."/>
            <person name="Widiez T."/>
            <person name="Wong G.K."/>
            <person name="Wymore A."/>
            <person name="Zhang Y."/>
            <person name="Zimmer A.D."/>
            <person name="Quatrano R.S."/>
            <person name="Mayer K.F.X."/>
            <person name="Goodstein D."/>
            <person name="Casacuberta J.M."/>
            <person name="Vandepoele K."/>
            <person name="Reski R."/>
            <person name="Cuming A.C."/>
            <person name="Tuskan G.A."/>
            <person name="Maumus F."/>
            <person name="Salse J."/>
            <person name="Schmutz J."/>
            <person name="Rensing S.A."/>
        </authorList>
    </citation>
    <scope>NUCLEOTIDE SEQUENCE [LARGE SCALE GENOMIC DNA]</scope>
    <source>
        <strain evidence="2 3">cv. Gransden 2004</strain>
    </source>
</reference>
<organism evidence="2 3">
    <name type="scientific">Physcomitrium patens</name>
    <name type="common">Spreading-leaved earth moss</name>
    <name type="synonym">Physcomitrella patens</name>
    <dbReference type="NCBI Taxonomy" id="3218"/>
    <lineage>
        <taxon>Eukaryota</taxon>
        <taxon>Viridiplantae</taxon>
        <taxon>Streptophyta</taxon>
        <taxon>Embryophyta</taxon>
        <taxon>Bryophyta</taxon>
        <taxon>Bryophytina</taxon>
        <taxon>Bryopsida</taxon>
        <taxon>Funariidae</taxon>
        <taxon>Funariales</taxon>
        <taxon>Funariaceae</taxon>
        <taxon>Physcomitrium</taxon>
    </lineage>
</organism>
<protein>
    <submittedName>
        <fullName evidence="2">Uncharacterized protein</fullName>
    </submittedName>
</protein>
<reference evidence="2" key="3">
    <citation type="submission" date="2020-12" db="UniProtKB">
        <authorList>
            <consortium name="EnsemblPlants"/>
        </authorList>
    </citation>
    <scope>IDENTIFICATION</scope>
</reference>
<dbReference type="Proteomes" id="UP000006727">
    <property type="component" value="Chromosome 8"/>
</dbReference>
<keyword evidence="1" id="KW-0472">Membrane</keyword>
<dbReference type="AlphaFoldDB" id="A0A7I3ZNP3"/>
<dbReference type="EnsemblPlants" id="Pp3c8_7500V3.2">
    <property type="protein sequence ID" value="PAC:32966174.CDS.1"/>
    <property type="gene ID" value="Pp3c8_7500"/>
</dbReference>
<keyword evidence="1" id="KW-0812">Transmembrane</keyword>
<proteinExistence type="predicted"/>
<evidence type="ECO:0000313" key="2">
    <source>
        <dbReference type="EnsemblPlants" id="PAC:32966174.CDS.1"/>
    </source>
</evidence>
<dbReference type="Gramene" id="Pp3c8_7500V3.2">
    <property type="protein sequence ID" value="PAC:32966174.CDS.1"/>
    <property type="gene ID" value="Pp3c8_7500"/>
</dbReference>